<evidence type="ECO:0000256" key="2">
    <source>
        <dbReference type="ARBA" id="ARBA00022676"/>
    </source>
</evidence>
<dbReference type="RefSeq" id="XP_058346371.1">
    <property type="nucleotide sequence ID" value="XM_058482804.1"/>
</dbReference>
<feature type="compositionally biased region" description="Acidic residues" evidence="4">
    <location>
        <begin position="91"/>
        <end position="115"/>
    </location>
</feature>
<feature type="region of interest" description="Disordered" evidence="4">
    <location>
        <begin position="49"/>
        <end position="140"/>
    </location>
</feature>
<dbReference type="PANTHER" id="PTHR31306">
    <property type="entry name" value="ALPHA-1,6-MANNOSYLTRANSFERASE MNN11-RELATED"/>
    <property type="match status" value="1"/>
</dbReference>
<dbReference type="Gene3D" id="3.90.550.10">
    <property type="entry name" value="Spore Coat Polysaccharide Biosynthesis Protein SpsA, Chain A"/>
    <property type="match status" value="1"/>
</dbReference>
<keyword evidence="7" id="KW-1185">Reference proteome</keyword>
<gene>
    <name evidence="6" type="ORF">O0I10_002724</name>
</gene>
<evidence type="ECO:0000256" key="5">
    <source>
        <dbReference type="SAM" id="Phobius"/>
    </source>
</evidence>
<keyword evidence="5" id="KW-1133">Transmembrane helix</keyword>
<keyword evidence="5" id="KW-0472">Membrane</keyword>
<dbReference type="GO" id="GO:0016757">
    <property type="term" value="F:glycosyltransferase activity"/>
    <property type="evidence" value="ECO:0007669"/>
    <property type="project" value="UniProtKB-KW"/>
</dbReference>
<feature type="region of interest" description="Disordered" evidence="4">
    <location>
        <begin position="1"/>
        <end position="20"/>
    </location>
</feature>
<feature type="transmembrane region" description="Helical" evidence="5">
    <location>
        <begin position="26"/>
        <end position="43"/>
    </location>
</feature>
<evidence type="ECO:0000256" key="1">
    <source>
        <dbReference type="ARBA" id="ARBA00005664"/>
    </source>
</evidence>
<dbReference type="Proteomes" id="UP001234581">
    <property type="component" value="Unassembled WGS sequence"/>
</dbReference>
<evidence type="ECO:0000256" key="4">
    <source>
        <dbReference type="SAM" id="MobiDB-lite"/>
    </source>
</evidence>
<evidence type="ECO:0000256" key="3">
    <source>
        <dbReference type="ARBA" id="ARBA00022679"/>
    </source>
</evidence>
<dbReference type="GeneID" id="83210140"/>
<proteinExistence type="inferred from homology"/>
<comment type="similarity">
    <text evidence="1">Belongs to the glycosyltransferase 34 family.</text>
</comment>
<dbReference type="SUPFAM" id="SSF53448">
    <property type="entry name" value="Nucleotide-diphospho-sugar transferases"/>
    <property type="match status" value="1"/>
</dbReference>
<dbReference type="InterPro" id="IPR008630">
    <property type="entry name" value="Glyco_trans_34"/>
</dbReference>
<evidence type="ECO:0008006" key="8">
    <source>
        <dbReference type="Google" id="ProtNLM"/>
    </source>
</evidence>
<dbReference type="GO" id="GO:0000139">
    <property type="term" value="C:Golgi membrane"/>
    <property type="evidence" value="ECO:0007669"/>
    <property type="project" value="TreeGrafter"/>
</dbReference>
<name>A0AAD7V8S4_9FUNG</name>
<keyword evidence="3" id="KW-0808">Transferase</keyword>
<protein>
    <recommendedName>
        <fullName evidence="8">Glycosyltransferase family 34 protein</fullName>
    </recommendedName>
</protein>
<dbReference type="EMBL" id="JARTCD010000008">
    <property type="protein sequence ID" value="KAJ8661458.1"/>
    <property type="molecule type" value="Genomic_DNA"/>
</dbReference>
<evidence type="ECO:0000313" key="6">
    <source>
        <dbReference type="EMBL" id="KAJ8661458.1"/>
    </source>
</evidence>
<sequence length="710" mass="79262">MASDLPQFKTDAPASGRRSARPNKRVLVVLAIAGIFFLLYLNARIDTTSSSLTPADTDTDSSSSTTTTITTPSDTTTSEETGQGDIVFPDDMSDEENEEIVPDEPEQEQEAEEELTTTPSTHSVEHHKTVTDPLSEEKSEDVVINDSNHYAYLVVIASSAEQSSRRALIRDKYFGLRNNLLPCMRYNADMLYKFLIYGGPSKAGTAERRRYEAEKMEWNDLEEMPTKTAFDQASVLEWAETTLAEQGITYDYLVVQDINTFVQLSVVKQELDNGVISESTDSPVTVNPEAPTNIVWGTFGGDERDKHAFVIGSAAAKLALEKRGDIDATGTSEHLLSNMYAYYQSVANTVEHEVDAAMEPEAAAEVQEQVIPVFIREDGPDDNHRFIRWENNVESVHIEDSVVTHVYQDSEFAELVAWTSLKPSTVCYPRKSAFKGTQPTLDALDDDEDLLADEDEDTATGLSETNSNDNTTAATEDKPSIALMTSSFIYDDNCMEPSATMAAMNKRKFALRHGHSFVARSAEFAQQRGRKTVWGKVDAVEKVLPKYDWIFWMDMDAVIMNQEHSLFELLDDLRARYPGGAEAFDANVDLIAAKPRGDPMLNAGVFFLRNSPWSMQFLRDVQGVTEWYNKGSSYEQGAMWQVMNLEQNAPHIFLLDGDDHTFNTFPKRYQPGDFIVHFAPDKCPNALTLQGLAAAERIEKGEAITNMDLI</sequence>
<accession>A0AAD7V8S4</accession>
<evidence type="ECO:0000313" key="7">
    <source>
        <dbReference type="Proteomes" id="UP001234581"/>
    </source>
</evidence>
<feature type="compositionally biased region" description="Basic and acidic residues" evidence="4">
    <location>
        <begin position="123"/>
        <end position="140"/>
    </location>
</feature>
<keyword evidence="5" id="KW-0812">Transmembrane</keyword>
<reference evidence="6 7" key="1">
    <citation type="submission" date="2023-03" db="EMBL/GenBank/DDBJ databases">
        <title>Genome sequence of Lichtheimia ornata CBS 291.66.</title>
        <authorList>
            <person name="Mohabir J.T."/>
            <person name="Shea T.P."/>
            <person name="Kurbessoian T."/>
            <person name="Berby B."/>
            <person name="Fontaine J."/>
            <person name="Livny J."/>
            <person name="Gnirke A."/>
            <person name="Stajich J.E."/>
            <person name="Cuomo C.A."/>
        </authorList>
    </citation>
    <scope>NUCLEOTIDE SEQUENCE [LARGE SCALE GENOMIC DNA]</scope>
    <source>
        <strain evidence="6">CBS 291.66</strain>
    </source>
</reference>
<organism evidence="6 7">
    <name type="scientific">Lichtheimia ornata</name>
    <dbReference type="NCBI Taxonomy" id="688661"/>
    <lineage>
        <taxon>Eukaryota</taxon>
        <taxon>Fungi</taxon>
        <taxon>Fungi incertae sedis</taxon>
        <taxon>Mucoromycota</taxon>
        <taxon>Mucoromycotina</taxon>
        <taxon>Mucoromycetes</taxon>
        <taxon>Mucorales</taxon>
        <taxon>Lichtheimiaceae</taxon>
        <taxon>Lichtheimia</taxon>
    </lineage>
</organism>
<keyword evidence="2" id="KW-0328">Glycosyltransferase</keyword>
<dbReference type="GO" id="GO:0006487">
    <property type="term" value="P:protein N-linked glycosylation"/>
    <property type="evidence" value="ECO:0007669"/>
    <property type="project" value="TreeGrafter"/>
</dbReference>
<dbReference type="Pfam" id="PF05637">
    <property type="entry name" value="Glyco_transf_34"/>
    <property type="match status" value="1"/>
</dbReference>
<dbReference type="InterPro" id="IPR029044">
    <property type="entry name" value="Nucleotide-diphossugar_trans"/>
</dbReference>
<dbReference type="AlphaFoldDB" id="A0AAD7V8S4"/>
<feature type="compositionally biased region" description="Low complexity" evidence="4">
    <location>
        <begin position="49"/>
        <end position="78"/>
    </location>
</feature>
<comment type="caution">
    <text evidence="6">The sequence shown here is derived from an EMBL/GenBank/DDBJ whole genome shotgun (WGS) entry which is preliminary data.</text>
</comment>
<dbReference type="PANTHER" id="PTHR31306:SF4">
    <property type="entry name" value="ALPHA-1,2-GALACTOSYLTRANSFERASE"/>
    <property type="match status" value="1"/>
</dbReference>